<organism evidence="4 5">
    <name type="scientific">Diplodia seriata</name>
    <dbReference type="NCBI Taxonomy" id="420778"/>
    <lineage>
        <taxon>Eukaryota</taxon>
        <taxon>Fungi</taxon>
        <taxon>Dikarya</taxon>
        <taxon>Ascomycota</taxon>
        <taxon>Pezizomycotina</taxon>
        <taxon>Dothideomycetes</taxon>
        <taxon>Dothideomycetes incertae sedis</taxon>
        <taxon>Botryosphaeriales</taxon>
        <taxon>Botryosphaeriaceae</taxon>
        <taxon>Diplodia</taxon>
    </lineage>
</organism>
<comment type="cofactor">
    <cofactor evidence="2">
        <name>FAD</name>
        <dbReference type="ChEBI" id="CHEBI:57692"/>
    </cofactor>
</comment>
<dbReference type="PANTHER" id="PTHR11552">
    <property type="entry name" value="GLUCOSE-METHANOL-CHOLINE GMC OXIDOREDUCTASE"/>
    <property type="match status" value="1"/>
</dbReference>
<keyword evidence="2" id="KW-0274">FAD</keyword>
<dbReference type="PANTHER" id="PTHR11552:SF213">
    <property type="entry name" value="DEHYDROGENASE, PUTATIVE-RELATED"/>
    <property type="match status" value="1"/>
</dbReference>
<dbReference type="SUPFAM" id="SSF54373">
    <property type="entry name" value="FAD-linked reductases, C-terminal domain"/>
    <property type="match status" value="1"/>
</dbReference>
<dbReference type="Proteomes" id="UP000190776">
    <property type="component" value="Unassembled WGS sequence"/>
</dbReference>
<keyword evidence="2" id="KW-0285">Flavoprotein</keyword>
<evidence type="ECO:0000256" key="2">
    <source>
        <dbReference type="PIRSR" id="PIRSR000137-2"/>
    </source>
</evidence>
<dbReference type="PIRSF" id="PIRSF000137">
    <property type="entry name" value="Alcohol_oxidase"/>
    <property type="match status" value="1"/>
</dbReference>
<proteinExistence type="inferred from homology"/>
<dbReference type="AlphaFoldDB" id="A0A1S8BGN2"/>
<dbReference type="PROSITE" id="PS00624">
    <property type="entry name" value="GMC_OXRED_2"/>
    <property type="match status" value="1"/>
</dbReference>
<protein>
    <submittedName>
        <fullName evidence="4">Choline dehydrogenase</fullName>
    </submittedName>
</protein>
<dbReference type="GO" id="GO:0050660">
    <property type="term" value="F:flavin adenine dinucleotide binding"/>
    <property type="evidence" value="ECO:0007669"/>
    <property type="project" value="InterPro"/>
</dbReference>
<comment type="similarity">
    <text evidence="1">Belongs to the GMC oxidoreductase family.</text>
</comment>
<gene>
    <name evidence="4" type="ORF">BK809_0003836</name>
</gene>
<dbReference type="Gene3D" id="3.50.50.60">
    <property type="entry name" value="FAD/NAD(P)-binding domain"/>
    <property type="match status" value="1"/>
</dbReference>
<dbReference type="InterPro" id="IPR000172">
    <property type="entry name" value="GMC_OxRdtase_N"/>
</dbReference>
<feature type="domain" description="Glucose-methanol-choline oxidoreductase N-terminal" evidence="3">
    <location>
        <begin position="318"/>
        <end position="332"/>
    </location>
</feature>
<sequence>MAGHSVLLLEAGGDETNSTQYNVPALHSVAAEWEPMRWDYFVKHFEDEEEQKRDTKLTYTLQNGTRYTGPNPPEGAEPLGILYPRVGSLGGCSAHNALITIYPHESDWQYIQNITGDSTWAPDNMRKYFQRLEKSRYLPNAISGHGFTGWLETSLTELTLIAQDLKVISLVLAAAAGMGQTLLESVITTVTGLAETLLRDPNNDGPSRDSDEGMWQVPLAMKIPEYKRAGPVDLLHEVLNAKNDDGSDMYKLDVQINTLVTKVNFDTSGTNPKASGVEFLTGTSLYDADPRRQEGSAAGNKGTKGSVSATREVILSAGTFNTPQILKLSGVGPRDELEQFGIDVVKELPGVGTNLQDRYEIPVVGEVPTKISLVKECTFLEGDSDPCLEKWENLPIEKGVYATNGVALAITKRASNTEHNNADLFIAGWPAYFNGYYPDFFSNATAGSNHWTWLTLKAHSRNNAGTVTLRSADPQAMPEINMRNFAVGGDEDLDALVEGMKYGRQVFQDLIPLDGKFTEVWPGDQVQTDEEWKEFAKYEAWGHHASCTCPIGADDDEKAVLDGDFKVRGVDGLRVVDASSFPKIPGTYIAVPIYMISEKASDVIIADAKKSS</sequence>
<dbReference type="Pfam" id="PF00732">
    <property type="entry name" value="GMC_oxred_N"/>
    <property type="match status" value="1"/>
</dbReference>
<accession>A0A1S8BGN2</accession>
<name>A0A1S8BGN2_9PEZI</name>
<comment type="caution">
    <text evidence="4">The sequence shown here is derived from an EMBL/GenBank/DDBJ whole genome shotgun (WGS) entry which is preliminary data.</text>
</comment>
<feature type="binding site" evidence="2">
    <location>
        <position position="260"/>
    </location>
    <ligand>
        <name>FAD</name>
        <dbReference type="ChEBI" id="CHEBI:57692"/>
    </ligand>
</feature>
<dbReference type="OrthoDB" id="269227at2759"/>
<evidence type="ECO:0000256" key="1">
    <source>
        <dbReference type="ARBA" id="ARBA00010790"/>
    </source>
</evidence>
<dbReference type="EMBL" id="MSZU01000080">
    <property type="protein sequence ID" value="OMP86664.1"/>
    <property type="molecule type" value="Genomic_DNA"/>
</dbReference>
<dbReference type="Pfam" id="PF05199">
    <property type="entry name" value="GMC_oxred_C"/>
    <property type="match status" value="1"/>
</dbReference>
<evidence type="ECO:0000259" key="3">
    <source>
        <dbReference type="PROSITE" id="PS00624"/>
    </source>
</evidence>
<dbReference type="STRING" id="420778.A0A1S8BGN2"/>
<dbReference type="InterPro" id="IPR007867">
    <property type="entry name" value="GMC_OxRtase_C"/>
</dbReference>
<evidence type="ECO:0000313" key="5">
    <source>
        <dbReference type="Proteomes" id="UP000190776"/>
    </source>
</evidence>
<dbReference type="SUPFAM" id="SSF51905">
    <property type="entry name" value="FAD/NAD(P)-binding domain"/>
    <property type="match status" value="1"/>
</dbReference>
<dbReference type="InterPro" id="IPR012132">
    <property type="entry name" value="GMC_OxRdtase"/>
</dbReference>
<dbReference type="GO" id="GO:0016614">
    <property type="term" value="F:oxidoreductase activity, acting on CH-OH group of donors"/>
    <property type="evidence" value="ECO:0007669"/>
    <property type="project" value="InterPro"/>
</dbReference>
<evidence type="ECO:0000313" key="4">
    <source>
        <dbReference type="EMBL" id="OMP86664.1"/>
    </source>
</evidence>
<dbReference type="Gene3D" id="3.30.560.10">
    <property type="entry name" value="Glucose Oxidase, domain 3"/>
    <property type="match status" value="1"/>
</dbReference>
<dbReference type="InterPro" id="IPR036188">
    <property type="entry name" value="FAD/NAD-bd_sf"/>
</dbReference>
<reference evidence="4 5" key="1">
    <citation type="submission" date="2017-01" db="EMBL/GenBank/DDBJ databases">
        <title>Draft genome sequence of Diplodia seriata F98.1, a fungal species involved in grapevine trunk diseases.</title>
        <authorList>
            <person name="Robert-Siegwald G."/>
            <person name="Vallet J."/>
            <person name="Abou-Mansour E."/>
            <person name="Xu J."/>
            <person name="Rey P."/>
            <person name="Bertsch C."/>
            <person name="Rego C."/>
            <person name="Larignon P."/>
            <person name="Fontaine F."/>
            <person name="Lebrun M.-H."/>
        </authorList>
    </citation>
    <scope>NUCLEOTIDE SEQUENCE [LARGE SCALE GENOMIC DNA]</scope>
    <source>
        <strain evidence="4 5">F98.1</strain>
    </source>
</reference>